<reference evidence="1 2" key="1">
    <citation type="journal article" date="2021" name="BMC Genomics">
        <title>Datura genome reveals duplications of psychoactive alkaloid biosynthetic genes and high mutation rate following tissue culture.</title>
        <authorList>
            <person name="Rajewski A."/>
            <person name="Carter-House D."/>
            <person name="Stajich J."/>
            <person name="Litt A."/>
        </authorList>
    </citation>
    <scope>NUCLEOTIDE SEQUENCE [LARGE SCALE GENOMIC DNA]</scope>
    <source>
        <strain evidence="1">AR-01</strain>
    </source>
</reference>
<sequence>MDATDRTTIVRLVLMAQSTMIKDAKRGQLSEVHITTANYDSSVILQVVLNTRTEGHSEMITCRSQTTTKSHDLWYLITSRSTQ</sequence>
<accession>A0ABS8TDR4</accession>
<gene>
    <name evidence="1" type="ORF">HAX54_008247</name>
</gene>
<proteinExistence type="predicted"/>
<organism evidence="1 2">
    <name type="scientific">Datura stramonium</name>
    <name type="common">Jimsonweed</name>
    <name type="synonym">Common thornapple</name>
    <dbReference type="NCBI Taxonomy" id="4076"/>
    <lineage>
        <taxon>Eukaryota</taxon>
        <taxon>Viridiplantae</taxon>
        <taxon>Streptophyta</taxon>
        <taxon>Embryophyta</taxon>
        <taxon>Tracheophyta</taxon>
        <taxon>Spermatophyta</taxon>
        <taxon>Magnoliopsida</taxon>
        <taxon>eudicotyledons</taxon>
        <taxon>Gunneridae</taxon>
        <taxon>Pentapetalae</taxon>
        <taxon>asterids</taxon>
        <taxon>lamiids</taxon>
        <taxon>Solanales</taxon>
        <taxon>Solanaceae</taxon>
        <taxon>Solanoideae</taxon>
        <taxon>Datureae</taxon>
        <taxon>Datura</taxon>
    </lineage>
</organism>
<keyword evidence="2" id="KW-1185">Reference proteome</keyword>
<dbReference type="Proteomes" id="UP000823775">
    <property type="component" value="Unassembled WGS sequence"/>
</dbReference>
<feature type="non-terminal residue" evidence="1">
    <location>
        <position position="83"/>
    </location>
</feature>
<protein>
    <submittedName>
        <fullName evidence="1">Uncharacterized protein</fullName>
    </submittedName>
</protein>
<evidence type="ECO:0000313" key="1">
    <source>
        <dbReference type="EMBL" id="MCD7469313.1"/>
    </source>
</evidence>
<name>A0ABS8TDR4_DATST</name>
<dbReference type="EMBL" id="JACEIK010001425">
    <property type="protein sequence ID" value="MCD7469313.1"/>
    <property type="molecule type" value="Genomic_DNA"/>
</dbReference>
<evidence type="ECO:0000313" key="2">
    <source>
        <dbReference type="Proteomes" id="UP000823775"/>
    </source>
</evidence>
<comment type="caution">
    <text evidence="1">The sequence shown here is derived from an EMBL/GenBank/DDBJ whole genome shotgun (WGS) entry which is preliminary data.</text>
</comment>